<dbReference type="AlphaFoldDB" id="A0AAD7XKW6"/>
<comment type="caution">
    <text evidence="2">The sequence shown here is derived from an EMBL/GenBank/DDBJ whole genome shotgun (WGS) entry which is preliminary data.</text>
</comment>
<feature type="compositionally biased region" description="Low complexity" evidence="1">
    <location>
        <begin position="142"/>
        <end position="157"/>
    </location>
</feature>
<protein>
    <submittedName>
        <fullName evidence="2">Uncharacterized protein</fullName>
    </submittedName>
</protein>
<organism evidence="2 3">
    <name type="scientific">Chrysophaeum taylorii</name>
    <dbReference type="NCBI Taxonomy" id="2483200"/>
    <lineage>
        <taxon>Eukaryota</taxon>
        <taxon>Sar</taxon>
        <taxon>Stramenopiles</taxon>
        <taxon>Ochrophyta</taxon>
        <taxon>Pelagophyceae</taxon>
        <taxon>Pelagomonadales</taxon>
        <taxon>Pelagomonadaceae</taxon>
        <taxon>Chrysophaeum</taxon>
    </lineage>
</organism>
<accession>A0AAD7XKW6</accession>
<dbReference type="EMBL" id="JAQMWT010000390">
    <property type="protein sequence ID" value="KAJ8602086.1"/>
    <property type="molecule type" value="Genomic_DNA"/>
</dbReference>
<feature type="compositionally biased region" description="Low complexity" evidence="1">
    <location>
        <begin position="193"/>
        <end position="205"/>
    </location>
</feature>
<dbReference type="PANTHER" id="PTHR35213:SF5">
    <property type="entry name" value="RING-TYPE DOMAIN-CONTAINING PROTEIN"/>
    <property type="match status" value="1"/>
</dbReference>
<feature type="region of interest" description="Disordered" evidence="1">
    <location>
        <begin position="1"/>
        <end position="27"/>
    </location>
</feature>
<keyword evidence="3" id="KW-1185">Reference proteome</keyword>
<dbReference type="Proteomes" id="UP001230188">
    <property type="component" value="Unassembled WGS sequence"/>
</dbReference>
<proteinExistence type="predicted"/>
<feature type="region of interest" description="Disordered" evidence="1">
    <location>
        <begin position="324"/>
        <end position="374"/>
    </location>
</feature>
<feature type="compositionally biased region" description="Pro residues" evidence="1">
    <location>
        <begin position="167"/>
        <end position="190"/>
    </location>
</feature>
<evidence type="ECO:0000256" key="1">
    <source>
        <dbReference type="SAM" id="MobiDB-lite"/>
    </source>
</evidence>
<evidence type="ECO:0000313" key="3">
    <source>
        <dbReference type="Proteomes" id="UP001230188"/>
    </source>
</evidence>
<dbReference type="PANTHER" id="PTHR35213">
    <property type="entry name" value="RING-TYPE DOMAIN-CONTAINING PROTEIN-RELATED"/>
    <property type="match status" value="1"/>
</dbReference>
<gene>
    <name evidence="2" type="ORF">CTAYLR_001635</name>
</gene>
<feature type="compositionally biased region" description="Basic and acidic residues" evidence="1">
    <location>
        <begin position="324"/>
        <end position="334"/>
    </location>
</feature>
<reference evidence="2" key="1">
    <citation type="submission" date="2023-01" db="EMBL/GenBank/DDBJ databases">
        <title>Metagenome sequencing of chrysophaentin producing Chrysophaeum taylorii.</title>
        <authorList>
            <person name="Davison J."/>
            <person name="Bewley C."/>
        </authorList>
    </citation>
    <scope>NUCLEOTIDE SEQUENCE</scope>
    <source>
        <strain evidence="2">NIES-1699</strain>
    </source>
</reference>
<sequence>MEEEAFVGGLPPPQLVPTQPASGFRRGKWTPEEQDYAEHLITSFTAGTVANCDEGITLRAFLARELRCDRMRISKKFAGASIGKLIFRRRGPPDAETERRLKELRDAFQRSVSTFPDSFTLGTLYQAAPAPAPPTEDKKPPAASFVAESTEEASSSAPLVIPGRGGAPPPPPPPPPARQQQQPPPPPKPPTYQADQQQQQQQYRRPYPAQVGDEFQNFVAVPAHRCVAQDPAKWFQQPRTPPLTTVINAASQASNSQLLAAATYNAHKAQRQHAQHKDGGAGYGYFHPQQFRYEDDDRVITDDRDGALLRRQLLAQCAALIQKSADDRRDSEQQKDDDEERRHLSHHHGIASLKRSWKEAEPASTSRQRCNADLPSVDILNAELDDDDDDDDAAFNDSLNFLLGEHP</sequence>
<feature type="region of interest" description="Disordered" evidence="1">
    <location>
        <begin position="126"/>
        <end position="205"/>
    </location>
</feature>
<evidence type="ECO:0000313" key="2">
    <source>
        <dbReference type="EMBL" id="KAJ8602086.1"/>
    </source>
</evidence>
<name>A0AAD7XKW6_9STRA</name>